<dbReference type="WBParaSite" id="Gr19_v10_g6777.t2">
    <property type="protein sequence ID" value="Gr19_v10_g6777.t2"/>
    <property type="gene ID" value="Gr19_v10_g6777"/>
</dbReference>
<dbReference type="Proteomes" id="UP000887572">
    <property type="component" value="Unplaced"/>
</dbReference>
<feature type="compositionally biased region" description="Low complexity" evidence="1">
    <location>
        <begin position="181"/>
        <end position="190"/>
    </location>
</feature>
<dbReference type="AlphaFoldDB" id="A0A914I2R3"/>
<name>A0A914I2R3_GLORO</name>
<evidence type="ECO:0000313" key="2">
    <source>
        <dbReference type="Proteomes" id="UP000887572"/>
    </source>
</evidence>
<evidence type="ECO:0000313" key="3">
    <source>
        <dbReference type="WBParaSite" id="Gr19_v10_g6777.t2"/>
    </source>
</evidence>
<keyword evidence="2" id="KW-1185">Reference proteome</keyword>
<feature type="region of interest" description="Disordered" evidence="1">
    <location>
        <begin position="70"/>
        <end position="92"/>
    </location>
</feature>
<accession>A0A914I2R3</accession>
<feature type="region of interest" description="Disordered" evidence="1">
    <location>
        <begin position="148"/>
        <end position="226"/>
    </location>
</feature>
<reference evidence="3" key="1">
    <citation type="submission" date="2022-11" db="UniProtKB">
        <authorList>
            <consortium name="WormBaseParasite"/>
        </authorList>
    </citation>
    <scope>IDENTIFICATION</scope>
</reference>
<feature type="compositionally biased region" description="Low complexity" evidence="1">
    <location>
        <begin position="162"/>
        <end position="173"/>
    </location>
</feature>
<organism evidence="2 3">
    <name type="scientific">Globodera rostochiensis</name>
    <name type="common">Golden nematode worm</name>
    <name type="synonym">Heterodera rostochiensis</name>
    <dbReference type="NCBI Taxonomy" id="31243"/>
    <lineage>
        <taxon>Eukaryota</taxon>
        <taxon>Metazoa</taxon>
        <taxon>Ecdysozoa</taxon>
        <taxon>Nematoda</taxon>
        <taxon>Chromadorea</taxon>
        <taxon>Rhabditida</taxon>
        <taxon>Tylenchina</taxon>
        <taxon>Tylenchomorpha</taxon>
        <taxon>Tylenchoidea</taxon>
        <taxon>Heteroderidae</taxon>
        <taxon>Heteroderinae</taxon>
        <taxon>Globodera</taxon>
    </lineage>
</organism>
<proteinExistence type="predicted"/>
<protein>
    <submittedName>
        <fullName evidence="3">Uncharacterized protein</fullName>
    </submittedName>
</protein>
<sequence length="226" mass="25899">MASSSDNFNLFYKCTTKLCVGWTHPYPSLAFAIGSGKGKDKSTNWNTYLLAEEQKLTKEAQKNFEAWKKRKDTGGEASNANQPHDNTHRPDDRLIQPQQGNFFCSKFLTKIVKLLNISPFKFVFFSDGAYQRHYRSFKKEYMRTNPPNQQATAWVAPSTQSPVNAPAAPPNLAWWENIDDSSGSSQSVTSRHTLEQEPKRKQKRKPKREKKEEQHQLPITSHAVHD</sequence>
<evidence type="ECO:0000256" key="1">
    <source>
        <dbReference type="SAM" id="MobiDB-lite"/>
    </source>
</evidence>
<feature type="compositionally biased region" description="Polar residues" evidence="1">
    <location>
        <begin position="148"/>
        <end position="161"/>
    </location>
</feature>